<keyword evidence="7" id="KW-0256">Endoplasmic reticulum</keyword>
<dbReference type="PRINTS" id="PR00463">
    <property type="entry name" value="EP450I"/>
</dbReference>
<dbReference type="PANTHER" id="PTHR24292">
    <property type="entry name" value="CYTOCHROME P450"/>
    <property type="match status" value="1"/>
</dbReference>
<dbReference type="EnsemblMetazoa" id="MESCA004724-RA">
    <property type="protein sequence ID" value="MESCA004724-PA"/>
    <property type="gene ID" value="MESCA004724"/>
</dbReference>
<keyword evidence="12" id="KW-0472">Membrane</keyword>
<evidence type="ECO:0000256" key="5">
    <source>
        <dbReference type="ARBA" id="ARBA00022617"/>
    </source>
</evidence>
<dbReference type="InterPro" id="IPR017972">
    <property type="entry name" value="Cyt_P450_CS"/>
</dbReference>
<evidence type="ECO:0000313" key="15">
    <source>
        <dbReference type="EnsemblMetazoa" id="MESCA004724-PA"/>
    </source>
</evidence>
<dbReference type="EMBL" id="CAQQ02390430">
    <property type="status" value="NOT_ANNOTATED_CDS"/>
    <property type="molecule type" value="Genomic_DNA"/>
</dbReference>
<dbReference type="InterPro" id="IPR002401">
    <property type="entry name" value="Cyt_P450_E_grp-I"/>
</dbReference>
<keyword evidence="8" id="KW-0492">Microsome</keyword>
<dbReference type="CDD" id="cd11056">
    <property type="entry name" value="CYP6-like"/>
    <property type="match status" value="1"/>
</dbReference>
<accession>T1GMF0</accession>
<name>T1GMF0_MEGSC</name>
<keyword evidence="5 13" id="KW-0349">Heme</keyword>
<dbReference type="PROSITE" id="PS00086">
    <property type="entry name" value="CYTOCHROME_P450"/>
    <property type="match status" value="1"/>
</dbReference>
<dbReference type="InterPro" id="IPR050476">
    <property type="entry name" value="Insect_CytP450_Detox"/>
</dbReference>
<dbReference type="PRINTS" id="PR00385">
    <property type="entry name" value="P450"/>
</dbReference>
<evidence type="ECO:0000256" key="2">
    <source>
        <dbReference type="ARBA" id="ARBA00004174"/>
    </source>
</evidence>
<comment type="similarity">
    <text evidence="4 14">Belongs to the cytochrome P450 family.</text>
</comment>
<evidence type="ECO:0000256" key="8">
    <source>
        <dbReference type="ARBA" id="ARBA00022848"/>
    </source>
</evidence>
<dbReference type="HOGENOM" id="CLU_001570_5_2_1"/>
<protein>
    <recommendedName>
        <fullName evidence="17">Cytochrome P450</fullName>
    </recommendedName>
</protein>
<dbReference type="Proteomes" id="UP000015102">
    <property type="component" value="Unassembled WGS sequence"/>
</dbReference>
<evidence type="ECO:0000256" key="12">
    <source>
        <dbReference type="ARBA" id="ARBA00023136"/>
    </source>
</evidence>
<dbReference type="Pfam" id="PF00067">
    <property type="entry name" value="p450"/>
    <property type="match status" value="1"/>
</dbReference>
<dbReference type="AlphaFoldDB" id="T1GMF0"/>
<dbReference type="SUPFAM" id="SSF48264">
    <property type="entry name" value="Cytochrome P450"/>
    <property type="match status" value="1"/>
</dbReference>
<keyword evidence="10 13" id="KW-0408">Iron</keyword>
<dbReference type="GO" id="GO:0004497">
    <property type="term" value="F:monooxygenase activity"/>
    <property type="evidence" value="ECO:0007669"/>
    <property type="project" value="UniProtKB-KW"/>
</dbReference>
<dbReference type="OMA" id="KCIGERI"/>
<evidence type="ECO:0000256" key="11">
    <source>
        <dbReference type="ARBA" id="ARBA00023033"/>
    </source>
</evidence>
<evidence type="ECO:0000256" key="10">
    <source>
        <dbReference type="ARBA" id="ARBA00023004"/>
    </source>
</evidence>
<reference evidence="16" key="1">
    <citation type="submission" date="2013-02" db="EMBL/GenBank/DDBJ databases">
        <authorList>
            <person name="Hughes D."/>
        </authorList>
    </citation>
    <scope>NUCLEOTIDE SEQUENCE</scope>
    <source>
        <strain>Durham</strain>
        <strain evidence="16">NC isolate 2 -- Noor lab</strain>
    </source>
</reference>
<evidence type="ECO:0000256" key="1">
    <source>
        <dbReference type="ARBA" id="ARBA00001971"/>
    </source>
</evidence>
<proteinExistence type="inferred from homology"/>
<dbReference type="Gene3D" id="1.10.630.10">
    <property type="entry name" value="Cytochrome P450"/>
    <property type="match status" value="1"/>
</dbReference>
<keyword evidence="6 13" id="KW-0479">Metal-binding</keyword>
<evidence type="ECO:0000313" key="16">
    <source>
        <dbReference type="Proteomes" id="UP000015102"/>
    </source>
</evidence>
<sequence>MYPTVETVSKNLESYINKIPSTDNNRDIRHITSLFATDIIASVAFGLEVNSFEDPDNEFLKNGHQNFALNIIKAAQLTSAFFLPRLVPWVKARGFEEPIENFFRRIFDFVFEERQKTGVFRNDLIDILISLNNSSESGVEFTGDVLRAQSAVFYAAGFHTISNTIAFALYELAKQPHLQDKLRKEISKEDSSSYEAIVCMDYLNMILQETLRLYPTLAFLDREATLEEDEVYSLKPYSNFEIPNGMPIYIPQAAIYRDPKYFPDPNKFVPERFSAENRDTFISGSYMPFGIGPHKCIGERIGALIVKLGIYNILKNHKVEMRMRLR</sequence>
<dbReference type="GO" id="GO:0020037">
    <property type="term" value="F:heme binding"/>
    <property type="evidence" value="ECO:0007669"/>
    <property type="project" value="InterPro"/>
</dbReference>
<evidence type="ECO:0000256" key="13">
    <source>
        <dbReference type="PIRSR" id="PIRSR602401-1"/>
    </source>
</evidence>
<dbReference type="InterPro" id="IPR036396">
    <property type="entry name" value="Cyt_P450_sf"/>
</dbReference>
<keyword evidence="16" id="KW-1185">Reference proteome</keyword>
<dbReference type="InterPro" id="IPR001128">
    <property type="entry name" value="Cyt_P450"/>
</dbReference>
<organism evidence="15 16">
    <name type="scientific">Megaselia scalaris</name>
    <name type="common">Humpbacked fly</name>
    <name type="synonym">Phora scalaris</name>
    <dbReference type="NCBI Taxonomy" id="36166"/>
    <lineage>
        <taxon>Eukaryota</taxon>
        <taxon>Metazoa</taxon>
        <taxon>Ecdysozoa</taxon>
        <taxon>Arthropoda</taxon>
        <taxon>Hexapoda</taxon>
        <taxon>Insecta</taxon>
        <taxon>Pterygota</taxon>
        <taxon>Neoptera</taxon>
        <taxon>Endopterygota</taxon>
        <taxon>Diptera</taxon>
        <taxon>Brachycera</taxon>
        <taxon>Muscomorpha</taxon>
        <taxon>Platypezoidea</taxon>
        <taxon>Phoridae</taxon>
        <taxon>Megaseliini</taxon>
        <taxon>Megaselia</taxon>
    </lineage>
</organism>
<dbReference type="GO" id="GO:0005789">
    <property type="term" value="C:endoplasmic reticulum membrane"/>
    <property type="evidence" value="ECO:0007669"/>
    <property type="project" value="UniProtKB-SubCell"/>
</dbReference>
<feature type="binding site" description="axial binding residue" evidence="13">
    <location>
        <position position="296"/>
    </location>
    <ligand>
        <name>heme</name>
        <dbReference type="ChEBI" id="CHEBI:30413"/>
    </ligand>
    <ligandPart>
        <name>Fe</name>
        <dbReference type="ChEBI" id="CHEBI:18248"/>
    </ligandPart>
</feature>
<dbReference type="GO" id="GO:0046680">
    <property type="term" value="P:response to DDT"/>
    <property type="evidence" value="ECO:0007669"/>
    <property type="project" value="TreeGrafter"/>
</dbReference>
<dbReference type="PANTHER" id="PTHR24292:SF45">
    <property type="entry name" value="CYTOCHROME P450 6G1-RELATED"/>
    <property type="match status" value="1"/>
</dbReference>
<evidence type="ECO:0000256" key="14">
    <source>
        <dbReference type="RuleBase" id="RU000461"/>
    </source>
</evidence>
<dbReference type="STRING" id="36166.T1GMF0"/>
<comment type="subcellular location">
    <subcellularLocation>
        <location evidence="3">Endoplasmic reticulum membrane</location>
        <topology evidence="3">Peripheral membrane protein</topology>
    </subcellularLocation>
    <subcellularLocation>
        <location evidence="2">Microsome membrane</location>
        <topology evidence="2">Peripheral membrane protein</topology>
    </subcellularLocation>
</comment>
<dbReference type="GO" id="GO:0016705">
    <property type="term" value="F:oxidoreductase activity, acting on paired donors, with incorporation or reduction of molecular oxygen"/>
    <property type="evidence" value="ECO:0007669"/>
    <property type="project" value="InterPro"/>
</dbReference>
<evidence type="ECO:0000256" key="6">
    <source>
        <dbReference type="ARBA" id="ARBA00022723"/>
    </source>
</evidence>
<evidence type="ECO:0008006" key="17">
    <source>
        <dbReference type="Google" id="ProtNLM"/>
    </source>
</evidence>
<reference evidence="15" key="2">
    <citation type="submission" date="2015-06" db="UniProtKB">
        <authorList>
            <consortium name="EnsemblMetazoa"/>
        </authorList>
    </citation>
    <scope>IDENTIFICATION</scope>
</reference>
<dbReference type="GO" id="GO:0005506">
    <property type="term" value="F:iron ion binding"/>
    <property type="evidence" value="ECO:0007669"/>
    <property type="project" value="InterPro"/>
</dbReference>
<keyword evidence="11 14" id="KW-0503">Monooxygenase</keyword>
<keyword evidence="9 14" id="KW-0560">Oxidoreductase</keyword>
<evidence type="ECO:0000256" key="3">
    <source>
        <dbReference type="ARBA" id="ARBA00004406"/>
    </source>
</evidence>
<evidence type="ECO:0000256" key="7">
    <source>
        <dbReference type="ARBA" id="ARBA00022824"/>
    </source>
</evidence>
<comment type="cofactor">
    <cofactor evidence="1 13">
        <name>heme</name>
        <dbReference type="ChEBI" id="CHEBI:30413"/>
    </cofactor>
</comment>
<evidence type="ECO:0000256" key="9">
    <source>
        <dbReference type="ARBA" id="ARBA00023002"/>
    </source>
</evidence>
<dbReference type="GO" id="GO:0046701">
    <property type="term" value="P:insecticide catabolic process"/>
    <property type="evidence" value="ECO:0007669"/>
    <property type="project" value="TreeGrafter"/>
</dbReference>
<evidence type="ECO:0000256" key="4">
    <source>
        <dbReference type="ARBA" id="ARBA00010617"/>
    </source>
</evidence>